<dbReference type="Proteomes" id="UP001295684">
    <property type="component" value="Unassembled WGS sequence"/>
</dbReference>
<name>A0AAD1Y707_EUPCR</name>
<gene>
    <name evidence="2" type="ORF">ECRASSUSDP1_LOCUS25567</name>
</gene>
<evidence type="ECO:0000313" key="2">
    <source>
        <dbReference type="EMBL" id="CAI2384047.1"/>
    </source>
</evidence>
<protein>
    <submittedName>
        <fullName evidence="2">Uncharacterized protein</fullName>
    </submittedName>
</protein>
<feature type="compositionally biased region" description="Polar residues" evidence="1">
    <location>
        <begin position="156"/>
        <end position="182"/>
    </location>
</feature>
<organism evidence="2 3">
    <name type="scientific">Euplotes crassus</name>
    <dbReference type="NCBI Taxonomy" id="5936"/>
    <lineage>
        <taxon>Eukaryota</taxon>
        <taxon>Sar</taxon>
        <taxon>Alveolata</taxon>
        <taxon>Ciliophora</taxon>
        <taxon>Intramacronucleata</taxon>
        <taxon>Spirotrichea</taxon>
        <taxon>Hypotrichia</taxon>
        <taxon>Euplotida</taxon>
        <taxon>Euplotidae</taxon>
        <taxon>Moneuplotes</taxon>
    </lineage>
</organism>
<comment type="caution">
    <text evidence="2">The sequence shown here is derived from an EMBL/GenBank/DDBJ whole genome shotgun (WGS) entry which is preliminary data.</text>
</comment>
<dbReference type="EMBL" id="CAMPGE010026355">
    <property type="protein sequence ID" value="CAI2384047.1"/>
    <property type="molecule type" value="Genomic_DNA"/>
</dbReference>
<sequence length="491" mass="56621">MPKENSQGRLSIRKLKRRETTNFKKLTAKLLKRPRNKVGKISKIQTNLNEYSIVPTNEMQKKMDYFFQSYNNTFMYNKHMDFSTKTDWRQVTRFLFTKNKEVFRNSLKSINNELYLELGKLSKHMAKNEQIKDPGHTQTGLNLQESLPKSIHSDHASSQNDSQGLGQVTENDTESSVSSQEVCKSFTKKDSNRGYGRQLTNIEDLLQALKDKKEKKRNQSLAPKDSFNDFLYQNFNYCKKRQPRKTREGRRSIITGLKPQLIPHFEPVRINSSMDSRNNISLRISDKSCTLPKDYRKMHTSLGQNDTKQKKKSLKIPNLFQRNYDSDLASPARPLEQTPKEALRNRSKQFNFLRKSTLFCANSKDCNRTRQRVFSTGEGSPIKIEPLHKNMQFQYAKNPNPKNVCNPKILHRKKPRSTLTSKLSLLKISKPSKLRISKIKTYLSSTCDTLHQKAPSRSSLKAASAKKPAKEAKRSFALDEIADVAVFSAGK</sequence>
<keyword evidence="3" id="KW-1185">Reference proteome</keyword>
<feature type="region of interest" description="Disordered" evidence="1">
    <location>
        <begin position="149"/>
        <end position="194"/>
    </location>
</feature>
<evidence type="ECO:0000313" key="3">
    <source>
        <dbReference type="Proteomes" id="UP001295684"/>
    </source>
</evidence>
<dbReference type="AlphaFoldDB" id="A0AAD1Y707"/>
<evidence type="ECO:0000256" key="1">
    <source>
        <dbReference type="SAM" id="MobiDB-lite"/>
    </source>
</evidence>
<proteinExistence type="predicted"/>
<reference evidence="2" key="1">
    <citation type="submission" date="2023-07" db="EMBL/GenBank/DDBJ databases">
        <authorList>
            <consortium name="AG Swart"/>
            <person name="Singh M."/>
            <person name="Singh A."/>
            <person name="Seah K."/>
            <person name="Emmerich C."/>
        </authorList>
    </citation>
    <scope>NUCLEOTIDE SEQUENCE</scope>
    <source>
        <strain evidence="2">DP1</strain>
    </source>
</reference>
<accession>A0AAD1Y707</accession>